<evidence type="ECO:0000256" key="3">
    <source>
        <dbReference type="ARBA" id="ARBA00022989"/>
    </source>
</evidence>
<evidence type="ECO:0000256" key="1">
    <source>
        <dbReference type="ARBA" id="ARBA00004141"/>
    </source>
</evidence>
<dbReference type="OrthoDB" id="9778589at2"/>
<dbReference type="Pfam" id="PF01061">
    <property type="entry name" value="ABC2_membrane"/>
    <property type="match status" value="1"/>
</dbReference>
<keyword evidence="6" id="KW-0813">Transport</keyword>
<feature type="transmembrane region" description="Helical" evidence="6">
    <location>
        <begin position="40"/>
        <end position="58"/>
    </location>
</feature>
<dbReference type="PIRSF" id="PIRSF006648">
    <property type="entry name" value="DrrB"/>
    <property type="match status" value="1"/>
</dbReference>
<feature type="transmembrane region" description="Helical" evidence="6">
    <location>
        <begin position="65"/>
        <end position="85"/>
    </location>
</feature>
<dbReference type="InterPro" id="IPR000412">
    <property type="entry name" value="ABC_2_transport"/>
</dbReference>
<dbReference type="InterPro" id="IPR051784">
    <property type="entry name" value="Nod_factor_ABC_transporter"/>
</dbReference>
<feature type="transmembrane region" description="Helical" evidence="6">
    <location>
        <begin position="237"/>
        <end position="258"/>
    </location>
</feature>
<protein>
    <recommendedName>
        <fullName evidence="6">Transport permease protein</fullName>
    </recommendedName>
</protein>
<dbReference type="GO" id="GO:0046677">
    <property type="term" value="P:response to antibiotic"/>
    <property type="evidence" value="ECO:0007669"/>
    <property type="project" value="UniProtKB-KW"/>
</dbReference>
<comment type="similarity">
    <text evidence="6">Belongs to the ABC-2 integral membrane protein family.</text>
</comment>
<evidence type="ECO:0000313" key="8">
    <source>
        <dbReference type="EMBL" id="TWD14504.1"/>
    </source>
</evidence>
<keyword evidence="4 6" id="KW-0472">Membrane</keyword>
<dbReference type="Proteomes" id="UP000315628">
    <property type="component" value="Unassembled WGS sequence"/>
</dbReference>
<dbReference type="EMBL" id="VIUW01000003">
    <property type="protein sequence ID" value="TWD14504.1"/>
    <property type="molecule type" value="Genomic_DNA"/>
</dbReference>
<dbReference type="GO" id="GO:0140359">
    <property type="term" value="F:ABC-type transporter activity"/>
    <property type="evidence" value="ECO:0007669"/>
    <property type="project" value="InterPro"/>
</dbReference>
<dbReference type="GO" id="GO:0043190">
    <property type="term" value="C:ATP-binding cassette (ABC) transporter complex"/>
    <property type="evidence" value="ECO:0007669"/>
    <property type="project" value="InterPro"/>
</dbReference>
<comment type="subcellular location">
    <subcellularLocation>
        <location evidence="6">Cell membrane</location>
        <topology evidence="6">Multi-pass membrane protein</topology>
    </subcellularLocation>
    <subcellularLocation>
        <location evidence="1">Membrane</location>
        <topology evidence="1">Multi-pass membrane protein</topology>
    </subcellularLocation>
</comment>
<comment type="caution">
    <text evidence="8">The sequence shown here is derived from an EMBL/GenBank/DDBJ whole genome shotgun (WGS) entry which is preliminary data.</text>
</comment>
<keyword evidence="3 6" id="KW-1133">Transmembrane helix</keyword>
<dbReference type="PANTHER" id="PTHR43229">
    <property type="entry name" value="NODULATION PROTEIN J"/>
    <property type="match status" value="1"/>
</dbReference>
<keyword evidence="5" id="KW-0046">Antibiotic resistance</keyword>
<evidence type="ECO:0000256" key="2">
    <source>
        <dbReference type="ARBA" id="ARBA00022692"/>
    </source>
</evidence>
<gene>
    <name evidence="8" type="ORF">FB557_1916</name>
</gene>
<reference evidence="8 9" key="1">
    <citation type="submission" date="2019-06" db="EMBL/GenBank/DDBJ databases">
        <title>Sequencing the genomes of 1000 actinobacteria strains.</title>
        <authorList>
            <person name="Klenk H.-P."/>
        </authorList>
    </citation>
    <scope>NUCLEOTIDE SEQUENCE [LARGE SCALE GENOMIC DNA]</scope>
    <source>
        <strain evidence="8 9">DSM 18935</strain>
    </source>
</reference>
<evidence type="ECO:0000256" key="6">
    <source>
        <dbReference type="RuleBase" id="RU361157"/>
    </source>
</evidence>
<keyword evidence="2 6" id="KW-0812">Transmembrane</keyword>
<sequence>MTSEGVAPLVPPGPRRVGLAAEYFLRVWRRTWVGSVFSRFGGPLLMLLALGIGLGSLVDDSSGGVGGVGYLFFVAPALIAVQGMMDAAQESMWPVYGYFTWNRMYHSMLATSLTVTDVVLGHLSVIAMQSAIASAAFVLVASLFGAFASWWALLSIPVGVLTCLAFATVLFGVTSRARTDGVFNVVFRLVITPLMLFSGVFFPVDLLPTGMQVLAWVTPLWHGVELSRDCATASADVMSLVHLAVLLVFVAGGLVLALTGMRKRLVS</sequence>
<dbReference type="PANTHER" id="PTHR43229:SF2">
    <property type="entry name" value="NODULATION PROTEIN J"/>
    <property type="match status" value="1"/>
</dbReference>
<organism evidence="8 9">
    <name type="scientific">Marihabitans asiaticum</name>
    <dbReference type="NCBI Taxonomy" id="415218"/>
    <lineage>
        <taxon>Bacteria</taxon>
        <taxon>Bacillati</taxon>
        <taxon>Actinomycetota</taxon>
        <taxon>Actinomycetes</taxon>
        <taxon>Micrococcales</taxon>
        <taxon>Intrasporangiaceae</taxon>
        <taxon>Marihabitans</taxon>
    </lineage>
</organism>
<evidence type="ECO:0000256" key="5">
    <source>
        <dbReference type="ARBA" id="ARBA00023251"/>
    </source>
</evidence>
<proteinExistence type="inferred from homology"/>
<accession>A0A560WA52</accession>
<keyword evidence="6" id="KW-1003">Cell membrane</keyword>
<dbReference type="PROSITE" id="PS51012">
    <property type="entry name" value="ABC_TM2"/>
    <property type="match status" value="1"/>
</dbReference>
<dbReference type="InterPro" id="IPR013525">
    <property type="entry name" value="ABC2_TM"/>
</dbReference>
<dbReference type="PRINTS" id="PR00164">
    <property type="entry name" value="ABC2TRNSPORT"/>
</dbReference>
<dbReference type="AlphaFoldDB" id="A0A560WA52"/>
<name>A0A560WA52_9MICO</name>
<evidence type="ECO:0000313" key="9">
    <source>
        <dbReference type="Proteomes" id="UP000315628"/>
    </source>
</evidence>
<evidence type="ECO:0000259" key="7">
    <source>
        <dbReference type="PROSITE" id="PS51012"/>
    </source>
</evidence>
<dbReference type="RefSeq" id="WP_144857370.1">
    <property type="nucleotide sequence ID" value="NZ_BAAAYT010000005.1"/>
</dbReference>
<comment type="caution">
    <text evidence="6">Lacks conserved residue(s) required for the propagation of feature annotation.</text>
</comment>
<dbReference type="InterPro" id="IPR047817">
    <property type="entry name" value="ABC2_TM_bact-type"/>
</dbReference>
<feature type="domain" description="ABC transmembrane type-2" evidence="7">
    <location>
        <begin position="34"/>
        <end position="264"/>
    </location>
</feature>
<keyword evidence="9" id="KW-1185">Reference proteome</keyword>
<feature type="transmembrane region" description="Helical" evidence="6">
    <location>
        <begin position="154"/>
        <end position="173"/>
    </location>
</feature>
<feature type="transmembrane region" description="Helical" evidence="6">
    <location>
        <begin position="185"/>
        <end position="204"/>
    </location>
</feature>
<evidence type="ECO:0000256" key="4">
    <source>
        <dbReference type="ARBA" id="ARBA00023136"/>
    </source>
</evidence>